<evidence type="ECO:0000313" key="2">
    <source>
        <dbReference type="Proteomes" id="UP001620626"/>
    </source>
</evidence>
<dbReference type="AlphaFoldDB" id="A0ABD2LXM2"/>
<name>A0ABD2LXM2_9BILA</name>
<proteinExistence type="predicted"/>
<keyword evidence="2" id="KW-1185">Reference proteome</keyword>
<protein>
    <submittedName>
        <fullName evidence="1">Uncharacterized protein</fullName>
    </submittedName>
</protein>
<organism evidence="1 2">
    <name type="scientific">Heterodera trifolii</name>
    <dbReference type="NCBI Taxonomy" id="157864"/>
    <lineage>
        <taxon>Eukaryota</taxon>
        <taxon>Metazoa</taxon>
        <taxon>Ecdysozoa</taxon>
        <taxon>Nematoda</taxon>
        <taxon>Chromadorea</taxon>
        <taxon>Rhabditida</taxon>
        <taxon>Tylenchina</taxon>
        <taxon>Tylenchomorpha</taxon>
        <taxon>Tylenchoidea</taxon>
        <taxon>Heteroderidae</taxon>
        <taxon>Heteroderinae</taxon>
        <taxon>Heterodera</taxon>
    </lineage>
</organism>
<reference evidence="1 2" key="1">
    <citation type="submission" date="2024-10" db="EMBL/GenBank/DDBJ databases">
        <authorList>
            <person name="Kim D."/>
        </authorList>
    </citation>
    <scope>NUCLEOTIDE SEQUENCE [LARGE SCALE GENOMIC DNA]</scope>
    <source>
        <strain evidence="1">BH-2024</strain>
    </source>
</reference>
<evidence type="ECO:0000313" key="1">
    <source>
        <dbReference type="EMBL" id="KAL3119944.1"/>
    </source>
</evidence>
<gene>
    <name evidence="1" type="ORF">niasHT_007072</name>
</gene>
<sequence>MAKSDFAKRWLCVLGESASGNPLGQQRTNRHKIAFPSVQSPHIAHSFSPPSPALFRQRFRRQRRLSTSALGLPIPINGDGTELNIANGA</sequence>
<dbReference type="Proteomes" id="UP001620626">
    <property type="component" value="Unassembled WGS sequence"/>
</dbReference>
<comment type="caution">
    <text evidence="1">The sequence shown here is derived from an EMBL/GenBank/DDBJ whole genome shotgun (WGS) entry which is preliminary data.</text>
</comment>
<accession>A0ABD2LXM2</accession>
<dbReference type="EMBL" id="JBICBT010000228">
    <property type="protein sequence ID" value="KAL3119944.1"/>
    <property type="molecule type" value="Genomic_DNA"/>
</dbReference>